<proteinExistence type="predicted"/>
<dbReference type="AlphaFoldDB" id="A0A401FV56"/>
<name>A0A401FV56_9BACT</name>
<reference evidence="3" key="2">
    <citation type="submission" date="2019-01" db="EMBL/GenBank/DDBJ databases">
        <title>Genome sequence of Desulfonema ishimotonii strain Tokyo 01.</title>
        <authorList>
            <person name="Fukui M."/>
        </authorList>
    </citation>
    <scope>NUCLEOTIDE SEQUENCE [LARGE SCALE GENOMIC DNA]</scope>
    <source>
        <strain evidence="3">Tokyo 01</strain>
    </source>
</reference>
<sequence>MFNITETAQEQVAAYFKDKETQPVRIFLHEGGCGGPQVVMGVDEKRENDEIYEFAGIEYVIDKQFLGQAQPVEIDFQDTGFKISSGLQLGGGCSGCGSTGSCCS</sequence>
<dbReference type="InterPro" id="IPR000361">
    <property type="entry name" value="ATAP_core_dom"/>
</dbReference>
<gene>
    <name evidence="2" type="ORF">DENIS_1808</name>
</gene>
<dbReference type="Pfam" id="PF01521">
    <property type="entry name" value="Fe-S_biosyn"/>
    <property type="match status" value="1"/>
</dbReference>
<evidence type="ECO:0000313" key="3">
    <source>
        <dbReference type="Proteomes" id="UP000288096"/>
    </source>
</evidence>
<protein>
    <submittedName>
        <fullName evidence="2">Adhesin</fullName>
    </submittedName>
</protein>
<dbReference type="SUPFAM" id="SSF89360">
    <property type="entry name" value="HesB-like domain"/>
    <property type="match status" value="1"/>
</dbReference>
<dbReference type="NCBIfam" id="NF038090">
    <property type="entry name" value="IscA_HesB_Se"/>
    <property type="match status" value="1"/>
</dbReference>
<organism evidence="2 3">
    <name type="scientific">Desulfonema ishimotonii</name>
    <dbReference type="NCBI Taxonomy" id="45657"/>
    <lineage>
        <taxon>Bacteria</taxon>
        <taxon>Pseudomonadati</taxon>
        <taxon>Thermodesulfobacteriota</taxon>
        <taxon>Desulfobacteria</taxon>
        <taxon>Desulfobacterales</taxon>
        <taxon>Desulfococcaceae</taxon>
        <taxon>Desulfonema</taxon>
    </lineage>
</organism>
<dbReference type="OrthoDB" id="5460919at2"/>
<evidence type="ECO:0000313" key="2">
    <source>
        <dbReference type="EMBL" id="GBC60849.1"/>
    </source>
</evidence>
<reference evidence="3" key="1">
    <citation type="submission" date="2017-11" db="EMBL/GenBank/DDBJ databases">
        <authorList>
            <person name="Watanabe M."/>
            <person name="Kojima H."/>
        </authorList>
    </citation>
    <scope>NUCLEOTIDE SEQUENCE [LARGE SCALE GENOMIC DNA]</scope>
    <source>
        <strain evidence="3">Tokyo 01</strain>
    </source>
</reference>
<dbReference type="EMBL" id="BEXT01000001">
    <property type="protein sequence ID" value="GBC60849.1"/>
    <property type="molecule type" value="Genomic_DNA"/>
</dbReference>
<dbReference type="RefSeq" id="WP_124328208.1">
    <property type="nucleotide sequence ID" value="NZ_BEXT01000001.1"/>
</dbReference>
<dbReference type="Proteomes" id="UP000288096">
    <property type="component" value="Unassembled WGS sequence"/>
</dbReference>
<accession>A0A401FV56</accession>
<evidence type="ECO:0000259" key="1">
    <source>
        <dbReference type="Pfam" id="PF01521"/>
    </source>
</evidence>
<dbReference type="InterPro" id="IPR035903">
    <property type="entry name" value="HesB-like_dom_sf"/>
</dbReference>
<feature type="domain" description="Core" evidence="1">
    <location>
        <begin position="2"/>
        <end position="82"/>
    </location>
</feature>
<dbReference type="Gene3D" id="2.60.300.12">
    <property type="entry name" value="HesB-like domain"/>
    <property type="match status" value="1"/>
</dbReference>
<keyword evidence="3" id="KW-1185">Reference proteome</keyword>
<comment type="caution">
    <text evidence="2">The sequence shown here is derived from an EMBL/GenBank/DDBJ whole genome shotgun (WGS) entry which is preliminary data.</text>
</comment>